<proteinExistence type="predicted"/>
<protein>
    <submittedName>
        <fullName evidence="1">Uncharacterized protein</fullName>
    </submittedName>
</protein>
<name>X1S1Q6_9ZZZZ</name>
<dbReference type="EMBL" id="BARW01006169">
    <property type="protein sequence ID" value="GAI86818.1"/>
    <property type="molecule type" value="Genomic_DNA"/>
</dbReference>
<organism evidence="1">
    <name type="scientific">marine sediment metagenome</name>
    <dbReference type="NCBI Taxonomy" id="412755"/>
    <lineage>
        <taxon>unclassified sequences</taxon>
        <taxon>metagenomes</taxon>
        <taxon>ecological metagenomes</taxon>
    </lineage>
</organism>
<accession>X1S1Q6</accession>
<reference evidence="1" key="1">
    <citation type="journal article" date="2014" name="Front. Microbiol.">
        <title>High frequency of phylogenetically diverse reductive dehalogenase-homologous genes in deep subseafloor sedimentary metagenomes.</title>
        <authorList>
            <person name="Kawai M."/>
            <person name="Futagami T."/>
            <person name="Toyoda A."/>
            <person name="Takaki Y."/>
            <person name="Nishi S."/>
            <person name="Hori S."/>
            <person name="Arai W."/>
            <person name="Tsubouchi T."/>
            <person name="Morono Y."/>
            <person name="Uchiyama I."/>
            <person name="Ito T."/>
            <person name="Fujiyama A."/>
            <person name="Inagaki F."/>
            <person name="Takami H."/>
        </authorList>
    </citation>
    <scope>NUCLEOTIDE SEQUENCE</scope>
    <source>
        <strain evidence="1">Expedition CK06-06</strain>
    </source>
</reference>
<evidence type="ECO:0000313" key="1">
    <source>
        <dbReference type="EMBL" id="GAI86818.1"/>
    </source>
</evidence>
<comment type="caution">
    <text evidence="1">The sequence shown here is derived from an EMBL/GenBank/DDBJ whole genome shotgun (WGS) entry which is preliminary data.</text>
</comment>
<dbReference type="AlphaFoldDB" id="X1S1Q6"/>
<gene>
    <name evidence="1" type="ORF">S12H4_12933</name>
</gene>
<sequence length="144" mass="15026">MANGAIRDETPTSRMVLWDSASGVFEKTAQNYDGPFLPLTGGTLTGVLALPAGSSAAPSLRFAGMATNDGMYGDANEVSIGFNGFRTFTVHDDTGLEAVTIRSDSLVPASFDRAEALGTDAIIFRVRVGGQTDLAITYAMLAAL</sequence>